<dbReference type="InterPro" id="IPR002674">
    <property type="entry name" value="Ribosomal_eL43"/>
</dbReference>
<dbReference type="InterPro" id="IPR011331">
    <property type="entry name" value="Ribosomal_eL37/eL43"/>
</dbReference>
<evidence type="ECO:0000313" key="4">
    <source>
        <dbReference type="Ensembl" id="ENSSSCP00070009297.1"/>
    </source>
</evidence>
<comment type="similarity">
    <text evidence="1">Belongs to the eukaryotic ribosomal protein eL43 family.</text>
</comment>
<dbReference type="Pfam" id="PF01780">
    <property type="entry name" value="Ribosomal_L37ae"/>
    <property type="match status" value="1"/>
</dbReference>
<evidence type="ECO:0000256" key="2">
    <source>
        <dbReference type="ARBA" id="ARBA00022980"/>
    </source>
</evidence>
<proteinExistence type="inferred from homology"/>
<reference evidence="4" key="2">
    <citation type="submission" date="2025-08" db="UniProtKB">
        <authorList>
            <consortium name="Ensembl"/>
        </authorList>
    </citation>
    <scope>IDENTIFICATION</scope>
</reference>
<reference evidence="4 5" key="1">
    <citation type="submission" date="2017-08" db="EMBL/GenBank/DDBJ databases">
        <title>USMARCv1.0.</title>
        <authorList>
            <person name="Hannum G.I."/>
            <person name="Koren S."/>
            <person name="Schroeder S.G."/>
            <person name="Chin S.C."/>
            <person name="Nonneman D.J."/>
            <person name="Becker S.A."/>
            <person name="Rosen B.D."/>
            <person name="Bickhart D.M."/>
            <person name="Putnam N.H."/>
            <person name="Green R.E."/>
            <person name="Tuggle C.K."/>
            <person name="Liu H."/>
            <person name="Rohrer G.A."/>
            <person name="Warr A."/>
            <person name="Hall R."/>
            <person name="Kim K."/>
            <person name="Hume D.A."/>
            <person name="Talbot R."/>
            <person name="Chow W."/>
            <person name="Howe K."/>
            <person name="Schwartz A.S."/>
            <person name="Watson M."/>
            <person name="Archibald A.L."/>
            <person name="Phillippy A.M."/>
            <person name="Smith T.P.L."/>
        </authorList>
    </citation>
    <scope>NUCLEOTIDE SEQUENCE [LARGE SCALE GENOMIC DNA]</scope>
</reference>
<sequence>MVKKIKISQQAKYTCFFCGKTKMKRHLALWLLHENGSWWYLDLHHFCHHSKVSHQKTQGIEGTIEAPPMETLLAYDKWVNLCNNNNKKDK</sequence>
<accession>A0A4X1T3J5</accession>
<evidence type="ECO:0000256" key="1">
    <source>
        <dbReference type="ARBA" id="ARBA00008672"/>
    </source>
</evidence>
<protein>
    <submittedName>
        <fullName evidence="4">Uncharacterized protein</fullName>
    </submittedName>
</protein>
<organism evidence="4 5">
    <name type="scientific">Sus scrofa</name>
    <name type="common">Pig</name>
    <dbReference type="NCBI Taxonomy" id="9823"/>
    <lineage>
        <taxon>Eukaryota</taxon>
        <taxon>Metazoa</taxon>
        <taxon>Chordata</taxon>
        <taxon>Craniata</taxon>
        <taxon>Vertebrata</taxon>
        <taxon>Euteleostomi</taxon>
        <taxon>Mammalia</taxon>
        <taxon>Eutheria</taxon>
        <taxon>Laurasiatheria</taxon>
        <taxon>Artiodactyla</taxon>
        <taxon>Suina</taxon>
        <taxon>Suidae</taxon>
        <taxon>Sus</taxon>
    </lineage>
</organism>
<evidence type="ECO:0000256" key="3">
    <source>
        <dbReference type="ARBA" id="ARBA00023274"/>
    </source>
</evidence>
<keyword evidence="3" id="KW-0687">Ribonucleoprotein</keyword>
<dbReference type="Ensembl" id="ENSSSCT00070011267.1">
    <property type="protein sequence ID" value="ENSSSCP00070009297.1"/>
    <property type="gene ID" value="ENSSSCG00070005916.1"/>
</dbReference>
<dbReference type="GO" id="GO:0003735">
    <property type="term" value="F:structural constituent of ribosome"/>
    <property type="evidence" value="ECO:0007669"/>
    <property type="project" value="InterPro"/>
</dbReference>
<keyword evidence="2" id="KW-0689">Ribosomal protein</keyword>
<dbReference type="Proteomes" id="UP000314985">
    <property type="component" value="Chromosome 13"/>
</dbReference>
<dbReference type="SUPFAM" id="SSF57829">
    <property type="entry name" value="Zn-binding ribosomal proteins"/>
    <property type="match status" value="1"/>
</dbReference>
<dbReference type="InterPro" id="IPR011332">
    <property type="entry name" value="Ribosomal_zn-bd"/>
</dbReference>
<dbReference type="Gene3D" id="2.20.25.30">
    <property type="match status" value="1"/>
</dbReference>
<evidence type="ECO:0000313" key="5">
    <source>
        <dbReference type="Proteomes" id="UP000314985"/>
    </source>
</evidence>
<dbReference type="AlphaFoldDB" id="A0A4X1T3J5"/>
<name>A0A4X1T3J5_PIG</name>
<dbReference type="GO" id="GO:0022625">
    <property type="term" value="C:cytosolic large ribosomal subunit"/>
    <property type="evidence" value="ECO:0007669"/>
    <property type="project" value="UniProtKB-ARBA"/>
</dbReference>
<dbReference type="GO" id="GO:0006412">
    <property type="term" value="P:translation"/>
    <property type="evidence" value="ECO:0007669"/>
    <property type="project" value="InterPro"/>
</dbReference>